<feature type="compositionally biased region" description="Basic and acidic residues" evidence="1">
    <location>
        <begin position="28"/>
        <end position="37"/>
    </location>
</feature>
<sequence length="71" mass="7878">MVKFKSTPIDPGVNPDLNPDSDPYSDPDPDRDPDSLKNLDPVIALASIFRVTIQNQIVCNDTILVMVFMSM</sequence>
<accession>A0A914WDX0</accession>
<dbReference type="WBParaSite" id="PSAMB.scaffold3746size17031.g22564.t1">
    <property type="protein sequence ID" value="PSAMB.scaffold3746size17031.g22564.t1"/>
    <property type="gene ID" value="PSAMB.scaffold3746size17031.g22564"/>
</dbReference>
<protein>
    <submittedName>
        <fullName evidence="3">Uncharacterized protein</fullName>
    </submittedName>
</protein>
<proteinExistence type="predicted"/>
<evidence type="ECO:0000313" key="2">
    <source>
        <dbReference type="Proteomes" id="UP000887566"/>
    </source>
</evidence>
<keyword evidence="2" id="KW-1185">Reference proteome</keyword>
<feature type="region of interest" description="Disordered" evidence="1">
    <location>
        <begin position="1"/>
        <end position="37"/>
    </location>
</feature>
<evidence type="ECO:0000256" key="1">
    <source>
        <dbReference type="SAM" id="MobiDB-lite"/>
    </source>
</evidence>
<dbReference type="Proteomes" id="UP000887566">
    <property type="component" value="Unplaced"/>
</dbReference>
<name>A0A914WDX0_9BILA</name>
<dbReference type="AlphaFoldDB" id="A0A914WDX0"/>
<reference evidence="3" key="1">
    <citation type="submission" date="2022-11" db="UniProtKB">
        <authorList>
            <consortium name="WormBaseParasite"/>
        </authorList>
    </citation>
    <scope>IDENTIFICATION</scope>
</reference>
<organism evidence="2 3">
    <name type="scientific">Plectus sambesii</name>
    <dbReference type="NCBI Taxonomy" id="2011161"/>
    <lineage>
        <taxon>Eukaryota</taxon>
        <taxon>Metazoa</taxon>
        <taxon>Ecdysozoa</taxon>
        <taxon>Nematoda</taxon>
        <taxon>Chromadorea</taxon>
        <taxon>Plectida</taxon>
        <taxon>Plectina</taxon>
        <taxon>Plectoidea</taxon>
        <taxon>Plectidae</taxon>
        <taxon>Plectus</taxon>
    </lineage>
</organism>
<evidence type="ECO:0000313" key="3">
    <source>
        <dbReference type="WBParaSite" id="PSAMB.scaffold3746size17031.g22564.t1"/>
    </source>
</evidence>